<dbReference type="GO" id="GO:0003743">
    <property type="term" value="F:translation initiation factor activity"/>
    <property type="evidence" value="ECO:0007669"/>
    <property type="project" value="UniProtKB-KW"/>
</dbReference>
<feature type="binding site" evidence="7">
    <location>
        <begin position="186"/>
        <end position="189"/>
    </location>
    <ligand>
        <name>GTP</name>
        <dbReference type="ChEBI" id="CHEBI:37565"/>
    </ligand>
</feature>
<keyword evidence="6 7" id="KW-0342">GTP-binding</keyword>
<evidence type="ECO:0000259" key="9">
    <source>
        <dbReference type="PROSITE" id="PS51722"/>
    </source>
</evidence>
<dbReference type="InterPro" id="IPR000178">
    <property type="entry name" value="TF_IF2_bacterial-like"/>
</dbReference>
<dbReference type="SUPFAM" id="SSF52156">
    <property type="entry name" value="Initiation factor IF2/eIF5b, domain 3"/>
    <property type="match status" value="1"/>
</dbReference>
<dbReference type="SUPFAM" id="SSF50447">
    <property type="entry name" value="Translation proteins"/>
    <property type="match status" value="2"/>
</dbReference>
<comment type="subcellular location">
    <subcellularLocation>
        <location evidence="7">Cytoplasm</location>
    </subcellularLocation>
</comment>
<dbReference type="Gene3D" id="3.40.50.10050">
    <property type="entry name" value="Translation initiation factor IF- 2, domain 3"/>
    <property type="match status" value="1"/>
</dbReference>
<evidence type="ECO:0000256" key="4">
    <source>
        <dbReference type="ARBA" id="ARBA00022741"/>
    </source>
</evidence>
<dbReference type="InterPro" id="IPR009000">
    <property type="entry name" value="Transl_B-barrel_sf"/>
</dbReference>
<dbReference type="EMBL" id="CP089982">
    <property type="protein sequence ID" value="WXB00249.1"/>
    <property type="molecule type" value="Genomic_DNA"/>
</dbReference>
<dbReference type="InterPro" id="IPR005225">
    <property type="entry name" value="Small_GTP-bd"/>
</dbReference>
<dbReference type="Pfam" id="PF11987">
    <property type="entry name" value="IF-2"/>
    <property type="match status" value="1"/>
</dbReference>
<proteinExistence type="inferred from homology"/>
<evidence type="ECO:0000313" key="11">
    <source>
        <dbReference type="Proteomes" id="UP001379533"/>
    </source>
</evidence>
<dbReference type="PANTHER" id="PTHR43381">
    <property type="entry name" value="TRANSLATION INITIATION FACTOR IF-2-RELATED"/>
    <property type="match status" value="1"/>
</dbReference>
<dbReference type="Pfam" id="PF22042">
    <property type="entry name" value="EF-G_D2"/>
    <property type="match status" value="1"/>
</dbReference>
<dbReference type="InterPro" id="IPR044145">
    <property type="entry name" value="IF2_II"/>
</dbReference>
<sequence>MSLKSTELLMKLLSMGMTGVHINTTLDADTAKILASEFGWEVEDLAKSEEESIAAARGEEAVAADATDKVADTNLISRPPVVTVMGHVDHGKTSLLDKIRSASVASGEAGGITQHIGAYRAQTKHGPIVFLDTPGHEAFTAMRARGASVTDLIILVVAADDGVMPQTKEAVNHARAAKVPIIVAVNKIDKPAADPERVKRELVELGLQPEEWGGETIFVNVSAHTGTGIEQLLEMVALQSEVMDLKANPKKAASGTVLEALLDRGRGPVARVLVQDGTLRVGDFLLAGAGFGKVRAMTNEHGKQVHEAGPSTPVEILGLSEVPGAGDPMHAVKDPKKAQEIAESRKGKMARSLIPATAKVSLEEISKRMADSSQQELRVIVKGDVQGSVEAVADAFSKLSTDRVKLAIIHAGVGAITEGDINLAIAAKAIVIGFNVRPAGKASAHAEENKIEIRLYSIIYNAIEDVRNAMEGLLPPTLVEKTSGKAEVRQIFKVKGTVVAGSYVIEGTVKRTNKARIVRDGVVVWDGKLDALKRFKDDVKDVERGFECGLSFEGFTDVKEKDIVESYEIEEIKQKL</sequence>
<dbReference type="CDD" id="cd01887">
    <property type="entry name" value="IF2_eIF5B"/>
    <property type="match status" value="1"/>
</dbReference>
<dbReference type="PROSITE" id="PS01176">
    <property type="entry name" value="IF2"/>
    <property type="match status" value="1"/>
</dbReference>
<evidence type="ECO:0000256" key="1">
    <source>
        <dbReference type="ARBA" id="ARBA00007733"/>
    </source>
</evidence>
<feature type="binding site" evidence="7">
    <location>
        <begin position="132"/>
        <end position="136"/>
    </location>
    <ligand>
        <name>GTP</name>
        <dbReference type="ChEBI" id="CHEBI:37565"/>
    </ligand>
</feature>
<dbReference type="InterPro" id="IPR015760">
    <property type="entry name" value="TIF_IF2"/>
</dbReference>
<dbReference type="InterPro" id="IPR000795">
    <property type="entry name" value="T_Tr_GTP-bd_dom"/>
</dbReference>
<protein>
    <recommendedName>
        <fullName evidence="2 7">Translation initiation factor IF-2</fullName>
    </recommendedName>
</protein>
<evidence type="ECO:0000256" key="6">
    <source>
        <dbReference type="ARBA" id="ARBA00023134"/>
    </source>
</evidence>
<evidence type="ECO:0000313" key="10">
    <source>
        <dbReference type="EMBL" id="WXB00249.1"/>
    </source>
</evidence>
<comment type="function">
    <text evidence="7 8">One of the essential components for the initiation of protein synthesis. Protects formylmethionyl-tRNA from spontaneous hydrolysis and promotes its binding to the 30S ribosomal subunits. Also involved in the hydrolysis of GTP during the formation of the 70S ribosomal complex.</text>
</comment>
<dbReference type="PROSITE" id="PS51722">
    <property type="entry name" value="G_TR_2"/>
    <property type="match status" value="1"/>
</dbReference>
<gene>
    <name evidence="7 10" type="primary">infB</name>
    <name evidence="10" type="ORF">LZC95_36400</name>
</gene>
<dbReference type="Pfam" id="PF00009">
    <property type="entry name" value="GTP_EFTU"/>
    <property type="match status" value="1"/>
</dbReference>
<evidence type="ECO:0000256" key="5">
    <source>
        <dbReference type="ARBA" id="ARBA00022917"/>
    </source>
</evidence>
<dbReference type="SUPFAM" id="SSF52540">
    <property type="entry name" value="P-loop containing nucleoside triphosphate hydrolases"/>
    <property type="match status" value="1"/>
</dbReference>
<evidence type="ECO:0000256" key="3">
    <source>
        <dbReference type="ARBA" id="ARBA00022540"/>
    </source>
</evidence>
<evidence type="ECO:0000256" key="8">
    <source>
        <dbReference type="RuleBase" id="RU000644"/>
    </source>
</evidence>
<name>A0ABZ2KNJ2_9BACT</name>
<organism evidence="10 11">
    <name type="scientific">Pendulispora brunnea</name>
    <dbReference type="NCBI Taxonomy" id="2905690"/>
    <lineage>
        <taxon>Bacteria</taxon>
        <taxon>Pseudomonadati</taxon>
        <taxon>Myxococcota</taxon>
        <taxon>Myxococcia</taxon>
        <taxon>Myxococcales</taxon>
        <taxon>Sorangiineae</taxon>
        <taxon>Pendulisporaceae</taxon>
        <taxon>Pendulispora</taxon>
    </lineage>
</organism>
<evidence type="ECO:0000256" key="7">
    <source>
        <dbReference type="HAMAP-Rule" id="MF_00100"/>
    </source>
</evidence>
<dbReference type="NCBIfam" id="TIGR00487">
    <property type="entry name" value="IF-2"/>
    <property type="match status" value="1"/>
</dbReference>
<accession>A0ABZ2KNJ2</accession>
<keyword evidence="5 7" id="KW-0648">Protein biosynthesis</keyword>
<dbReference type="Pfam" id="PF04760">
    <property type="entry name" value="IF2_N"/>
    <property type="match status" value="1"/>
</dbReference>
<dbReference type="InterPro" id="IPR053905">
    <property type="entry name" value="EF-G-like_DII"/>
</dbReference>
<feature type="binding site" evidence="7">
    <location>
        <begin position="86"/>
        <end position="93"/>
    </location>
    <ligand>
        <name>GTP</name>
        <dbReference type="ChEBI" id="CHEBI:37565"/>
    </ligand>
</feature>
<dbReference type="Gene3D" id="2.40.30.10">
    <property type="entry name" value="Translation factors"/>
    <property type="match status" value="2"/>
</dbReference>
<comment type="similarity">
    <text evidence="1 7 8">Belongs to the TRAFAC class translation factor GTPase superfamily. Classic translation factor GTPase family. IF-2 subfamily.</text>
</comment>
<keyword evidence="7" id="KW-0963">Cytoplasm</keyword>
<dbReference type="InterPro" id="IPR027417">
    <property type="entry name" value="P-loop_NTPase"/>
</dbReference>
<feature type="region of interest" description="G-domain" evidence="7">
    <location>
        <begin position="80"/>
        <end position="228"/>
    </location>
</feature>
<dbReference type="PANTHER" id="PTHR43381:SF5">
    <property type="entry name" value="TR-TYPE G DOMAIN-CONTAINING PROTEIN"/>
    <property type="match status" value="1"/>
</dbReference>
<keyword evidence="11" id="KW-1185">Reference proteome</keyword>
<keyword evidence="4 7" id="KW-0547">Nucleotide-binding</keyword>
<dbReference type="CDD" id="cd03702">
    <property type="entry name" value="IF2_mtIF2_II"/>
    <property type="match status" value="1"/>
</dbReference>
<keyword evidence="3 7" id="KW-0396">Initiation factor</keyword>
<dbReference type="InterPro" id="IPR023115">
    <property type="entry name" value="TIF_IF2_dom3"/>
</dbReference>
<dbReference type="InterPro" id="IPR006847">
    <property type="entry name" value="IF2_N"/>
</dbReference>
<dbReference type="NCBIfam" id="TIGR00231">
    <property type="entry name" value="small_GTP"/>
    <property type="match status" value="1"/>
</dbReference>
<dbReference type="Proteomes" id="UP001379533">
    <property type="component" value="Chromosome"/>
</dbReference>
<dbReference type="CDD" id="cd03692">
    <property type="entry name" value="mtIF2_IVc"/>
    <property type="match status" value="1"/>
</dbReference>
<evidence type="ECO:0000256" key="2">
    <source>
        <dbReference type="ARBA" id="ARBA00020675"/>
    </source>
</evidence>
<dbReference type="HAMAP" id="MF_00100_B">
    <property type="entry name" value="IF_2_B"/>
    <property type="match status" value="1"/>
</dbReference>
<dbReference type="Gene3D" id="3.40.50.300">
    <property type="entry name" value="P-loop containing nucleotide triphosphate hydrolases"/>
    <property type="match status" value="1"/>
</dbReference>
<reference evidence="10 11" key="1">
    <citation type="submission" date="2021-12" db="EMBL/GenBank/DDBJ databases">
        <title>Discovery of the Pendulisporaceae a myxobacterial family with distinct sporulation behavior and unique specialized metabolism.</title>
        <authorList>
            <person name="Garcia R."/>
            <person name="Popoff A."/>
            <person name="Bader C.D."/>
            <person name="Loehr J."/>
            <person name="Walesch S."/>
            <person name="Walt C."/>
            <person name="Boldt J."/>
            <person name="Bunk B."/>
            <person name="Haeckl F.J.F.P.J."/>
            <person name="Gunesch A.P."/>
            <person name="Birkelbach J."/>
            <person name="Nuebel U."/>
            <person name="Pietschmann T."/>
            <person name="Bach T."/>
            <person name="Mueller R."/>
        </authorList>
    </citation>
    <scope>NUCLEOTIDE SEQUENCE [LARGE SCALE GENOMIC DNA]</scope>
    <source>
        <strain evidence="10 11">MSr12523</strain>
    </source>
</reference>
<dbReference type="InterPro" id="IPR036925">
    <property type="entry name" value="TIF_IF2_dom3_sf"/>
</dbReference>
<feature type="domain" description="Tr-type G" evidence="9">
    <location>
        <begin position="77"/>
        <end position="246"/>
    </location>
</feature>